<gene>
    <name evidence="9" type="ORF">B1s21122_04875</name>
</gene>
<evidence type="ECO:0000256" key="6">
    <source>
        <dbReference type="PIRNR" id="PIRNR001369"/>
    </source>
</evidence>
<dbReference type="InterPro" id="IPR011278">
    <property type="entry name" value="2-MeCitrate/Citrate_synth_II"/>
</dbReference>
<evidence type="ECO:0000256" key="1">
    <source>
        <dbReference type="ARBA" id="ARBA00004751"/>
    </source>
</evidence>
<evidence type="ECO:0000256" key="3">
    <source>
        <dbReference type="ARBA" id="ARBA00022532"/>
    </source>
</evidence>
<dbReference type="RefSeq" id="WP_095680962.1">
    <property type="nucleotide sequence ID" value="NZ_CP016768.2"/>
</dbReference>
<evidence type="ECO:0000313" key="9">
    <source>
        <dbReference type="EMBL" id="ASY09656.1"/>
    </source>
</evidence>
<dbReference type="KEGG" id="abam:B1s21122_04875"/>
<evidence type="ECO:0000256" key="8">
    <source>
        <dbReference type="RuleBase" id="RU003406"/>
    </source>
</evidence>
<keyword evidence="10" id="KW-1185">Reference proteome</keyword>
<evidence type="ECO:0000256" key="4">
    <source>
        <dbReference type="ARBA" id="ARBA00022679"/>
    </source>
</evidence>
<dbReference type="Gene3D" id="1.10.230.10">
    <property type="entry name" value="Cytochrome P450-Terp, domain 2"/>
    <property type="match status" value="1"/>
</dbReference>
<dbReference type="InterPro" id="IPR036969">
    <property type="entry name" value="Citrate_synthase_sf"/>
</dbReference>
<dbReference type="GO" id="GO:0036440">
    <property type="term" value="F:citrate synthase activity"/>
    <property type="evidence" value="ECO:0007669"/>
    <property type="project" value="UniProtKB-EC"/>
</dbReference>
<dbReference type="Gene3D" id="1.10.580.10">
    <property type="entry name" value="Citrate Synthase, domain 1"/>
    <property type="match status" value="1"/>
</dbReference>
<comment type="catalytic activity">
    <reaction evidence="5">
        <text>oxaloacetate + acetyl-CoA + H2O = citrate + CoA + H(+)</text>
        <dbReference type="Rhea" id="RHEA:16845"/>
        <dbReference type="ChEBI" id="CHEBI:15377"/>
        <dbReference type="ChEBI" id="CHEBI:15378"/>
        <dbReference type="ChEBI" id="CHEBI:16452"/>
        <dbReference type="ChEBI" id="CHEBI:16947"/>
        <dbReference type="ChEBI" id="CHEBI:57287"/>
        <dbReference type="ChEBI" id="CHEBI:57288"/>
        <dbReference type="EC" id="2.3.3.16"/>
    </reaction>
</comment>
<dbReference type="Pfam" id="PF00285">
    <property type="entry name" value="Citrate_synt"/>
    <property type="match status" value="1"/>
</dbReference>
<dbReference type="InterPro" id="IPR016142">
    <property type="entry name" value="Citrate_synth-like_lrg_a-sub"/>
</dbReference>
<dbReference type="EMBL" id="CP016768">
    <property type="protein sequence ID" value="ASY09656.1"/>
    <property type="molecule type" value="Genomic_DNA"/>
</dbReference>
<dbReference type="UniPathway" id="UPA00223"/>
<evidence type="ECO:0000256" key="5">
    <source>
        <dbReference type="ARBA" id="ARBA00049288"/>
    </source>
</evidence>
<dbReference type="GO" id="GO:0005975">
    <property type="term" value="P:carbohydrate metabolic process"/>
    <property type="evidence" value="ECO:0007669"/>
    <property type="project" value="TreeGrafter"/>
</dbReference>
<dbReference type="Proteomes" id="UP000217153">
    <property type="component" value="Chromosome"/>
</dbReference>
<comment type="similarity">
    <text evidence="2 6 8">Belongs to the citrate synthase family.</text>
</comment>
<reference evidence="10" key="1">
    <citation type="submission" date="2016-10" db="EMBL/GenBank/DDBJ databases">
        <title>High microdiversification within the ubiquitous acI lineage of Actinobacteria.</title>
        <authorList>
            <person name="Neuenschwander S.M."/>
            <person name="Salcher M."/>
            <person name="Ghai R."/>
            <person name="Pernthaler J."/>
        </authorList>
    </citation>
    <scope>NUCLEOTIDE SEQUENCE [LARGE SCALE GENOMIC DNA]</scope>
</reference>
<dbReference type="NCBIfam" id="TIGR01800">
    <property type="entry name" value="cit_synth_II"/>
    <property type="match status" value="1"/>
</dbReference>
<comment type="pathway">
    <text evidence="1">Carbohydrate metabolism; tricarboxylic acid cycle; isocitrate from oxaloacetate: step 1/2.</text>
</comment>
<dbReference type="NCBIfam" id="NF009006">
    <property type="entry name" value="PRK12351.1"/>
    <property type="match status" value="1"/>
</dbReference>
<dbReference type="SUPFAM" id="SSF48256">
    <property type="entry name" value="Citrate synthase"/>
    <property type="match status" value="1"/>
</dbReference>
<dbReference type="PROSITE" id="PS00480">
    <property type="entry name" value="CITRATE_SYNTHASE"/>
    <property type="match status" value="1"/>
</dbReference>
<evidence type="ECO:0000256" key="2">
    <source>
        <dbReference type="ARBA" id="ARBA00010566"/>
    </source>
</evidence>
<protein>
    <recommendedName>
        <fullName evidence="6">Citrate synthase</fullName>
    </recommendedName>
</protein>
<dbReference type="GO" id="GO:0005737">
    <property type="term" value="C:cytoplasm"/>
    <property type="evidence" value="ECO:0007669"/>
    <property type="project" value="InterPro"/>
</dbReference>
<dbReference type="FunFam" id="1.10.230.10:FF:000003">
    <property type="entry name" value="Citrate synthase"/>
    <property type="match status" value="1"/>
</dbReference>
<dbReference type="InterPro" id="IPR002020">
    <property type="entry name" value="Citrate_synthase"/>
</dbReference>
<dbReference type="PANTHER" id="PTHR11739:SF25">
    <property type="entry name" value="CITRATE SYNTHASE-RELATED PROTEIN DDB_G0287281"/>
    <property type="match status" value="1"/>
</dbReference>
<evidence type="ECO:0000256" key="7">
    <source>
        <dbReference type="PIRSR" id="PIRSR001369-1"/>
    </source>
</evidence>
<keyword evidence="3" id="KW-0816">Tricarboxylic acid cycle</keyword>
<sequence>MSEVRVKKSVALSGVVAGDTQLSTVGQSGNDLHYRGYEINDLAQNCEFEEVAYLILYGSLPTKTQLADYKAQLSKLRDLPNEVKTILENLPKSAHPMDVVRTATSAMASFYPEDEKHDAQSALLAANRLIAASPSALLYWYHFSHFGKKITLSTDAEGVAEHFLQLFLQEKPKQSWVKAMQASLILYAEHEFNASTFTARVIAGTGSDIYSSITGAIGALRGPKHGGANEVALEIQQRYKSADEAESDIKKRLAIKEVVIGFGHPVYTISDPRNPIIKAIAKSISTENNDLKLFDVAQRIESVMMSEKKMFANLDWFSAVAYHQMGIPINFFTPIFIFARLTGWSGHVIEQRIDNKIIRPAANYTGEANRAFVPIEKRG</sequence>
<organism evidence="9 10">
    <name type="scientific">Candidatus Nanopelagicus limnae</name>
    <dbReference type="NCBI Taxonomy" id="1884634"/>
    <lineage>
        <taxon>Bacteria</taxon>
        <taxon>Bacillati</taxon>
        <taxon>Actinomycetota</taxon>
        <taxon>Actinomycetes</taxon>
        <taxon>Candidatus Nanopelagicales</taxon>
        <taxon>Candidatus Nanopelagicaceae</taxon>
        <taxon>Candidatus Nanopelagicus</taxon>
    </lineage>
</organism>
<dbReference type="InterPro" id="IPR016143">
    <property type="entry name" value="Citrate_synth-like_sm_a-sub"/>
</dbReference>
<feature type="active site" evidence="7">
    <location>
        <position position="264"/>
    </location>
</feature>
<name>A0A249JYR6_9ACTN</name>
<dbReference type="InterPro" id="IPR019810">
    <property type="entry name" value="Citrate_synthase_AS"/>
</dbReference>
<dbReference type="AlphaFoldDB" id="A0A249JYR6"/>
<evidence type="ECO:0000313" key="10">
    <source>
        <dbReference type="Proteomes" id="UP000217153"/>
    </source>
</evidence>
<feature type="active site" evidence="7">
    <location>
        <position position="315"/>
    </location>
</feature>
<dbReference type="GO" id="GO:0019679">
    <property type="term" value="P:propionate metabolic process, methylcitrate cycle"/>
    <property type="evidence" value="ECO:0007669"/>
    <property type="project" value="TreeGrafter"/>
</dbReference>
<dbReference type="InterPro" id="IPR024176">
    <property type="entry name" value="Citrate_synthase_bac-typ"/>
</dbReference>
<keyword evidence="4 6" id="KW-0808">Transferase</keyword>
<dbReference type="GO" id="GO:0050440">
    <property type="term" value="F:2-methylcitrate synthase activity"/>
    <property type="evidence" value="ECO:0007669"/>
    <property type="project" value="TreeGrafter"/>
</dbReference>
<dbReference type="PIRSF" id="PIRSF001369">
    <property type="entry name" value="Citrate_synth"/>
    <property type="match status" value="1"/>
</dbReference>
<dbReference type="OrthoDB" id="9800864at2"/>
<dbReference type="PRINTS" id="PR00143">
    <property type="entry name" value="CITRTSNTHASE"/>
</dbReference>
<proteinExistence type="inferred from homology"/>
<dbReference type="GO" id="GO:0006099">
    <property type="term" value="P:tricarboxylic acid cycle"/>
    <property type="evidence" value="ECO:0007669"/>
    <property type="project" value="UniProtKB-UniPathway"/>
</dbReference>
<accession>A0A249JYR6</accession>
<dbReference type="PANTHER" id="PTHR11739">
    <property type="entry name" value="CITRATE SYNTHASE"/>
    <property type="match status" value="1"/>
</dbReference>